<evidence type="ECO:0000256" key="1">
    <source>
        <dbReference type="SAM" id="MobiDB-lite"/>
    </source>
</evidence>
<accession>A0A7J0CS30</accession>
<proteinExistence type="predicted"/>
<sequence length="123" mass="13022">MEIGHPWHFSLQLNGEFMGRSGDERPGIRGIQGGLAGVVRGRIHAPGVGAHGALVGLPVTGCLLHRSRAALSRAMRRQRAAKGGQERINIASELVRRPLPGCPLEGTGRLPESLGRAGRPRSA</sequence>
<reference evidence="2 3" key="1">
    <citation type="submission" date="2020-05" db="EMBL/GenBank/DDBJ databases">
        <title>Whole genome shotgun sequence of Streptomyces microflavus NBRC 13062.</title>
        <authorList>
            <person name="Komaki H."/>
            <person name="Tamura T."/>
        </authorList>
    </citation>
    <scope>NUCLEOTIDE SEQUENCE [LARGE SCALE GENOMIC DNA]</scope>
    <source>
        <strain evidence="2 3">NBRC 13062</strain>
    </source>
</reference>
<organism evidence="2 3">
    <name type="scientific">Streptomyces microflavus</name>
    <name type="common">Streptomyces lipmanii</name>
    <dbReference type="NCBI Taxonomy" id="1919"/>
    <lineage>
        <taxon>Bacteria</taxon>
        <taxon>Bacillati</taxon>
        <taxon>Actinomycetota</taxon>
        <taxon>Actinomycetes</taxon>
        <taxon>Kitasatosporales</taxon>
        <taxon>Streptomycetaceae</taxon>
        <taxon>Streptomyces</taxon>
    </lineage>
</organism>
<dbReference type="EMBL" id="BLWD01000001">
    <property type="protein sequence ID" value="GFN04557.1"/>
    <property type="molecule type" value="Genomic_DNA"/>
</dbReference>
<evidence type="ECO:0000313" key="3">
    <source>
        <dbReference type="Proteomes" id="UP000498740"/>
    </source>
</evidence>
<gene>
    <name evidence="2" type="ORF">Smic_31130</name>
</gene>
<evidence type="ECO:0000313" key="2">
    <source>
        <dbReference type="EMBL" id="GFN04557.1"/>
    </source>
</evidence>
<name>A0A7J0CS30_STRMI</name>
<feature type="region of interest" description="Disordered" evidence="1">
    <location>
        <begin position="98"/>
        <end position="123"/>
    </location>
</feature>
<dbReference type="Proteomes" id="UP000498740">
    <property type="component" value="Unassembled WGS sequence"/>
</dbReference>
<comment type="caution">
    <text evidence="2">The sequence shown here is derived from an EMBL/GenBank/DDBJ whole genome shotgun (WGS) entry which is preliminary data.</text>
</comment>
<dbReference type="AlphaFoldDB" id="A0A7J0CS30"/>
<protein>
    <submittedName>
        <fullName evidence="2">Uncharacterized protein</fullName>
    </submittedName>
</protein>